<proteinExistence type="predicted"/>
<feature type="transmembrane region" description="Helical" evidence="1">
    <location>
        <begin position="12"/>
        <end position="33"/>
    </location>
</feature>
<dbReference type="Pfam" id="PF04488">
    <property type="entry name" value="Gly_transf_sug"/>
    <property type="match status" value="1"/>
</dbReference>
<keyword evidence="1" id="KW-0812">Transmembrane</keyword>
<dbReference type="Gene3D" id="3.90.550.20">
    <property type="match status" value="1"/>
</dbReference>
<keyword evidence="1" id="KW-1133">Transmembrane helix</keyword>
<accession>A0A8S3ZV18</accession>
<keyword evidence="3" id="KW-1185">Reference proteome</keyword>
<reference evidence="2" key="1">
    <citation type="submission" date="2021-04" db="EMBL/GenBank/DDBJ databases">
        <authorList>
            <consortium name="Molecular Ecology Group"/>
        </authorList>
    </citation>
    <scope>NUCLEOTIDE SEQUENCE</scope>
</reference>
<keyword evidence="1" id="KW-0472">Membrane</keyword>
<dbReference type="Proteomes" id="UP000678393">
    <property type="component" value="Unassembled WGS sequence"/>
</dbReference>
<name>A0A8S3ZV18_9EUPU</name>
<dbReference type="AlphaFoldDB" id="A0A8S3ZV18"/>
<evidence type="ECO:0000256" key="1">
    <source>
        <dbReference type="SAM" id="Phobius"/>
    </source>
</evidence>
<dbReference type="OrthoDB" id="6061538at2759"/>
<evidence type="ECO:0000313" key="2">
    <source>
        <dbReference type="EMBL" id="CAG5131888.1"/>
    </source>
</evidence>
<evidence type="ECO:0000313" key="3">
    <source>
        <dbReference type="Proteomes" id="UP000678393"/>
    </source>
</evidence>
<dbReference type="PANTHER" id="PTHR46830">
    <property type="entry name" value="TRANSFERASE, PUTATIVE-RELATED"/>
    <property type="match status" value="1"/>
</dbReference>
<dbReference type="SUPFAM" id="SSF53448">
    <property type="entry name" value="Nucleotide-diphospho-sugar transferases"/>
    <property type="match status" value="1"/>
</dbReference>
<dbReference type="EMBL" id="CAJHNH020004907">
    <property type="protein sequence ID" value="CAG5131888.1"/>
    <property type="molecule type" value="Genomic_DNA"/>
</dbReference>
<dbReference type="InterPro" id="IPR029044">
    <property type="entry name" value="Nucleotide-diphossugar_trans"/>
</dbReference>
<organism evidence="2 3">
    <name type="scientific">Candidula unifasciata</name>
    <dbReference type="NCBI Taxonomy" id="100452"/>
    <lineage>
        <taxon>Eukaryota</taxon>
        <taxon>Metazoa</taxon>
        <taxon>Spiralia</taxon>
        <taxon>Lophotrochozoa</taxon>
        <taxon>Mollusca</taxon>
        <taxon>Gastropoda</taxon>
        <taxon>Heterobranchia</taxon>
        <taxon>Euthyneura</taxon>
        <taxon>Panpulmonata</taxon>
        <taxon>Eupulmonata</taxon>
        <taxon>Stylommatophora</taxon>
        <taxon>Helicina</taxon>
        <taxon>Helicoidea</taxon>
        <taxon>Geomitridae</taxon>
        <taxon>Candidula</taxon>
    </lineage>
</organism>
<protein>
    <recommendedName>
        <fullName evidence="4">Alpha-1,4-N-acetylglucosaminyltransferase</fullName>
    </recommendedName>
</protein>
<gene>
    <name evidence="2" type="ORF">CUNI_LOCUS17446</name>
</gene>
<evidence type="ECO:0008006" key="4">
    <source>
        <dbReference type="Google" id="ProtNLM"/>
    </source>
</evidence>
<sequence>MLPMCRFQVLKKATTLPAVLLTFAVMVIFYSLIVNEMLRPSWGLSSLISWRQETFRFQAAESEHQGKPECKEYIQKMSDKCHVLELFTRVDATARNYDSDLVCDQSATNFDVICRLYLKQIGLQSQQSTVCCLDNVHRVPKIVYFLNFGVNKFRLVNYISLRAASRFIAPSALYVVGDQHPRGEWWRKVMADVPGVRFLYREIPGNISGIPAHIKHLSDIVRLQLLYMNGGIYLDTDTVVVRDLQALLEHNLTLGLIDKVTGMGNGFIIAKRGNDFIEEWYSHYTKYNNSAYYLNSLEVNTFINSSISSYSSSLPSSSPWEKKFADAIISVWGHRLCDIIATTCYTARQVTRRLSNLTRDEGTG</sequence>
<dbReference type="InterPro" id="IPR007577">
    <property type="entry name" value="GlycoTrfase_DXD_sugar-bd_CS"/>
</dbReference>
<dbReference type="PANTHER" id="PTHR46830:SF1">
    <property type="entry name" value="ALPHA-1,4-N-ACETYLGLUCOSAMINYLTRANSFERASE"/>
    <property type="match status" value="1"/>
</dbReference>
<comment type="caution">
    <text evidence="2">The sequence shown here is derived from an EMBL/GenBank/DDBJ whole genome shotgun (WGS) entry which is preliminary data.</text>
</comment>